<keyword evidence="1" id="KW-0560">Oxidoreductase</keyword>
<accession>A0A0F9FLC1</accession>
<evidence type="ECO:0000256" key="1">
    <source>
        <dbReference type="ARBA" id="ARBA00023002"/>
    </source>
</evidence>
<dbReference type="PANTHER" id="PTHR35176:SF11">
    <property type="entry name" value="PYRIDOXAMINE 5'-PHOSPHATE OXIDASE FAMILY PROTEIN"/>
    <property type="match status" value="1"/>
</dbReference>
<reference evidence="3" key="1">
    <citation type="journal article" date="2015" name="Nature">
        <title>Complex archaea that bridge the gap between prokaryotes and eukaryotes.</title>
        <authorList>
            <person name="Spang A."/>
            <person name="Saw J.H."/>
            <person name="Jorgensen S.L."/>
            <person name="Zaremba-Niedzwiedzka K."/>
            <person name="Martijn J."/>
            <person name="Lind A.E."/>
            <person name="van Eijk R."/>
            <person name="Schleper C."/>
            <person name="Guy L."/>
            <person name="Ettema T.J."/>
        </authorList>
    </citation>
    <scope>NUCLEOTIDE SEQUENCE</scope>
</reference>
<dbReference type="AlphaFoldDB" id="A0A0F9FLC1"/>
<gene>
    <name evidence="3" type="ORF">LCGC14_1937010</name>
</gene>
<feature type="domain" description="Pyridoxamine 5'-phosphate oxidase N-terminal" evidence="2">
    <location>
        <begin position="8"/>
        <end position="112"/>
    </location>
</feature>
<evidence type="ECO:0000259" key="2">
    <source>
        <dbReference type="Pfam" id="PF01243"/>
    </source>
</evidence>
<sequence>MEGKYISLISYTRNGDPIATQVWFVEKEEKIYFVTTQKRYKIRRIRNNPNVKVARSSMRGKAKGEYIDGIARILSDKEFKSIIELFKKKYRLFKIMFKEDQEGEKKVFGIEITLK</sequence>
<organism evidence="3">
    <name type="scientific">marine sediment metagenome</name>
    <dbReference type="NCBI Taxonomy" id="412755"/>
    <lineage>
        <taxon>unclassified sequences</taxon>
        <taxon>metagenomes</taxon>
        <taxon>ecological metagenomes</taxon>
    </lineage>
</organism>
<dbReference type="InterPro" id="IPR052019">
    <property type="entry name" value="F420H2_bilvrd_red/Heme_oxyg"/>
</dbReference>
<proteinExistence type="predicted"/>
<dbReference type="InterPro" id="IPR012349">
    <property type="entry name" value="Split_barrel_FMN-bd"/>
</dbReference>
<dbReference type="Gene3D" id="2.30.110.10">
    <property type="entry name" value="Electron Transport, Fmn-binding Protein, Chain A"/>
    <property type="match status" value="1"/>
</dbReference>
<dbReference type="InterPro" id="IPR019965">
    <property type="entry name" value="PPOX_F420-dep_Rv2061_put"/>
</dbReference>
<dbReference type="PANTHER" id="PTHR35176">
    <property type="entry name" value="HEME OXYGENASE HI_0854-RELATED"/>
    <property type="match status" value="1"/>
</dbReference>
<dbReference type="GO" id="GO:0070967">
    <property type="term" value="F:coenzyme F420 binding"/>
    <property type="evidence" value="ECO:0007669"/>
    <property type="project" value="TreeGrafter"/>
</dbReference>
<dbReference type="GO" id="GO:0016627">
    <property type="term" value="F:oxidoreductase activity, acting on the CH-CH group of donors"/>
    <property type="evidence" value="ECO:0007669"/>
    <property type="project" value="TreeGrafter"/>
</dbReference>
<evidence type="ECO:0000313" key="3">
    <source>
        <dbReference type="EMBL" id="KKL87209.1"/>
    </source>
</evidence>
<name>A0A0F9FLC1_9ZZZZ</name>
<dbReference type="SUPFAM" id="SSF50475">
    <property type="entry name" value="FMN-binding split barrel"/>
    <property type="match status" value="1"/>
</dbReference>
<protein>
    <recommendedName>
        <fullName evidence="2">Pyridoxamine 5'-phosphate oxidase N-terminal domain-containing protein</fullName>
    </recommendedName>
</protein>
<dbReference type="GO" id="GO:0005829">
    <property type="term" value="C:cytosol"/>
    <property type="evidence" value="ECO:0007669"/>
    <property type="project" value="TreeGrafter"/>
</dbReference>
<dbReference type="EMBL" id="LAZR01020898">
    <property type="protein sequence ID" value="KKL87209.1"/>
    <property type="molecule type" value="Genomic_DNA"/>
</dbReference>
<dbReference type="Pfam" id="PF01243">
    <property type="entry name" value="PNPOx_N"/>
    <property type="match status" value="1"/>
</dbReference>
<comment type="caution">
    <text evidence="3">The sequence shown here is derived from an EMBL/GenBank/DDBJ whole genome shotgun (WGS) entry which is preliminary data.</text>
</comment>
<dbReference type="NCBIfam" id="TIGR03666">
    <property type="entry name" value="Rv2061_F420"/>
    <property type="match status" value="1"/>
</dbReference>
<dbReference type="InterPro" id="IPR011576">
    <property type="entry name" value="Pyridox_Oxase_N"/>
</dbReference>